<evidence type="ECO:0000256" key="5">
    <source>
        <dbReference type="ARBA" id="ARBA00038868"/>
    </source>
</evidence>
<sequence>RDRLYIRLGKHNLLVGENTEQQIKAEKIIPYPRYNDRPHNNDVMLIKLRKPAILN</sequence>
<dbReference type="InterPro" id="IPR050127">
    <property type="entry name" value="Serine_Proteases_S1"/>
</dbReference>
<feature type="non-terminal residue" evidence="7">
    <location>
        <position position="1"/>
    </location>
</feature>
<keyword evidence="8" id="KW-1185">Reference proteome</keyword>
<dbReference type="InterPro" id="IPR009003">
    <property type="entry name" value="Peptidase_S1_PA"/>
</dbReference>
<dbReference type="InterPro" id="IPR001254">
    <property type="entry name" value="Trypsin_dom"/>
</dbReference>
<keyword evidence="1" id="KW-0645">Protease</keyword>
<name>A0ABD0P4I6_CIRMR</name>
<dbReference type="Proteomes" id="UP001529510">
    <property type="component" value="Unassembled WGS sequence"/>
</dbReference>
<dbReference type="Gene3D" id="2.40.10.10">
    <property type="entry name" value="Trypsin-like serine proteases"/>
    <property type="match status" value="1"/>
</dbReference>
<dbReference type="PANTHER" id="PTHR24264:SF7">
    <property type="entry name" value="TRYPSIN-2-LIKE"/>
    <property type="match status" value="1"/>
</dbReference>
<dbReference type="EC" id="3.4.21.4" evidence="5"/>
<organism evidence="7 8">
    <name type="scientific">Cirrhinus mrigala</name>
    <name type="common">Mrigala</name>
    <dbReference type="NCBI Taxonomy" id="683832"/>
    <lineage>
        <taxon>Eukaryota</taxon>
        <taxon>Metazoa</taxon>
        <taxon>Chordata</taxon>
        <taxon>Craniata</taxon>
        <taxon>Vertebrata</taxon>
        <taxon>Euteleostomi</taxon>
        <taxon>Actinopterygii</taxon>
        <taxon>Neopterygii</taxon>
        <taxon>Teleostei</taxon>
        <taxon>Ostariophysi</taxon>
        <taxon>Cypriniformes</taxon>
        <taxon>Cyprinidae</taxon>
        <taxon>Labeoninae</taxon>
        <taxon>Labeonini</taxon>
        <taxon>Cirrhinus</taxon>
    </lineage>
</organism>
<comment type="catalytic activity">
    <reaction evidence="4">
        <text>Preferential cleavage: Arg-|-Xaa, Lys-|-Xaa.</text>
        <dbReference type="EC" id="3.4.21.4"/>
    </reaction>
</comment>
<evidence type="ECO:0000256" key="2">
    <source>
        <dbReference type="ARBA" id="ARBA00022801"/>
    </source>
</evidence>
<dbReference type="GO" id="GO:0004252">
    <property type="term" value="F:serine-type endopeptidase activity"/>
    <property type="evidence" value="ECO:0007669"/>
    <property type="project" value="UniProtKB-EC"/>
</dbReference>
<evidence type="ECO:0000256" key="4">
    <source>
        <dbReference type="ARBA" id="ARBA00036320"/>
    </source>
</evidence>
<accession>A0ABD0P4I6</accession>
<dbReference type="Pfam" id="PF00089">
    <property type="entry name" value="Trypsin"/>
    <property type="match status" value="1"/>
</dbReference>
<reference evidence="7 8" key="1">
    <citation type="submission" date="2024-05" db="EMBL/GenBank/DDBJ databases">
        <title>Genome sequencing and assembly of Indian major carp, Cirrhinus mrigala (Hamilton, 1822).</title>
        <authorList>
            <person name="Mohindra V."/>
            <person name="Chowdhury L.M."/>
            <person name="Lal K."/>
            <person name="Jena J.K."/>
        </authorList>
    </citation>
    <scope>NUCLEOTIDE SEQUENCE [LARGE SCALE GENOMIC DNA]</scope>
    <source>
        <strain evidence="7">CM1030</strain>
        <tissue evidence="7">Blood</tissue>
    </source>
</reference>
<evidence type="ECO:0000313" key="8">
    <source>
        <dbReference type="Proteomes" id="UP001529510"/>
    </source>
</evidence>
<dbReference type="SUPFAM" id="SSF50494">
    <property type="entry name" value="Trypsin-like serine proteases"/>
    <property type="match status" value="1"/>
</dbReference>
<protein>
    <recommendedName>
        <fullName evidence="5">trypsin</fullName>
        <ecNumber evidence="5">3.4.21.4</ecNumber>
    </recommendedName>
</protein>
<comment type="caution">
    <text evidence="7">The sequence shown here is derived from an EMBL/GenBank/DDBJ whole genome shotgun (WGS) entry which is preliminary data.</text>
</comment>
<feature type="domain" description="Peptidase S1" evidence="6">
    <location>
        <begin position="5"/>
        <end position="53"/>
    </location>
</feature>
<gene>
    <name evidence="7" type="ORF">M9458_037214</name>
</gene>
<evidence type="ECO:0000256" key="3">
    <source>
        <dbReference type="ARBA" id="ARBA00022825"/>
    </source>
</evidence>
<feature type="non-terminal residue" evidence="7">
    <location>
        <position position="55"/>
    </location>
</feature>
<dbReference type="GO" id="GO:0006508">
    <property type="term" value="P:proteolysis"/>
    <property type="evidence" value="ECO:0007669"/>
    <property type="project" value="UniProtKB-KW"/>
</dbReference>
<evidence type="ECO:0000313" key="7">
    <source>
        <dbReference type="EMBL" id="KAL0168992.1"/>
    </source>
</evidence>
<evidence type="ECO:0000259" key="6">
    <source>
        <dbReference type="Pfam" id="PF00089"/>
    </source>
</evidence>
<dbReference type="EMBL" id="JAMKFB020000018">
    <property type="protein sequence ID" value="KAL0168992.1"/>
    <property type="molecule type" value="Genomic_DNA"/>
</dbReference>
<keyword evidence="2" id="KW-0378">Hydrolase</keyword>
<proteinExistence type="predicted"/>
<dbReference type="AlphaFoldDB" id="A0ABD0P4I6"/>
<evidence type="ECO:0000256" key="1">
    <source>
        <dbReference type="ARBA" id="ARBA00022670"/>
    </source>
</evidence>
<dbReference type="PANTHER" id="PTHR24264">
    <property type="entry name" value="TRYPSIN-RELATED"/>
    <property type="match status" value="1"/>
</dbReference>
<keyword evidence="3" id="KW-0720">Serine protease</keyword>
<dbReference type="InterPro" id="IPR043504">
    <property type="entry name" value="Peptidase_S1_PA_chymotrypsin"/>
</dbReference>